<organism evidence="1 2">
    <name type="scientific">Meripilus lineatus</name>
    <dbReference type="NCBI Taxonomy" id="2056292"/>
    <lineage>
        <taxon>Eukaryota</taxon>
        <taxon>Fungi</taxon>
        <taxon>Dikarya</taxon>
        <taxon>Basidiomycota</taxon>
        <taxon>Agaricomycotina</taxon>
        <taxon>Agaricomycetes</taxon>
        <taxon>Polyporales</taxon>
        <taxon>Meripilaceae</taxon>
        <taxon>Meripilus</taxon>
    </lineage>
</organism>
<protein>
    <recommendedName>
        <fullName evidence="3">F-box domain-containing protein</fullName>
    </recommendedName>
</protein>
<evidence type="ECO:0000313" key="1">
    <source>
        <dbReference type="EMBL" id="KAJ3490392.1"/>
    </source>
</evidence>
<dbReference type="Proteomes" id="UP001212997">
    <property type="component" value="Unassembled WGS sequence"/>
</dbReference>
<name>A0AAD5VFY4_9APHY</name>
<proteinExistence type="predicted"/>
<sequence>MRIPLLSRLLRGNPVVVSSPSYPYELLIAIFQKLLDPYDRYSPSFLHELPHDVFPAGVFSPKFKRTDLLAAALVCRTWYIAAMDLLYTLPRACTPPHLKLFEEVLERNPSFSSRVKGLTFFEEREWSLWTGIKYMFFGTKPENRPPESYLSCIHRILEICPYVDTLSFFRNTWIDEDSFPLSSYFPVHIGLHKRLRVLTITDLSAASLASISIIPGVEFSALEVLRLKLVSIRKPRYLDTSPTEVPPIQTRFPRLRVLQIAFSPFFDEGIPDIMDITSYAFPRLDTLELHSVWGYPRIEPSCLRQLKKLYVFSHDDQDVPTDWWAGGHLDGIQDLTLPCQFFSSSRVAVLKTLSLPQGLRTLRLLSFSSRRYLYEFCARPPTDPKELKDFEACADWLWYQQSRFPSNLNTIEVLHCLEKPQPGSEGFDAFLVILNRFEDVCKQDGLMFRTVYRLPDDKLEFQPQGKWIVDKEMFP</sequence>
<dbReference type="AlphaFoldDB" id="A0AAD5VFY4"/>
<accession>A0AAD5VFY4</accession>
<dbReference type="SUPFAM" id="SSF52047">
    <property type="entry name" value="RNI-like"/>
    <property type="match status" value="1"/>
</dbReference>
<evidence type="ECO:0000313" key="2">
    <source>
        <dbReference type="Proteomes" id="UP001212997"/>
    </source>
</evidence>
<reference evidence="1" key="1">
    <citation type="submission" date="2022-07" db="EMBL/GenBank/DDBJ databases">
        <title>Genome Sequence of Physisporinus lineatus.</title>
        <authorList>
            <person name="Buettner E."/>
        </authorList>
    </citation>
    <scope>NUCLEOTIDE SEQUENCE</scope>
    <source>
        <strain evidence="1">VT162</strain>
    </source>
</reference>
<dbReference type="EMBL" id="JANAWD010000029">
    <property type="protein sequence ID" value="KAJ3490392.1"/>
    <property type="molecule type" value="Genomic_DNA"/>
</dbReference>
<keyword evidence="2" id="KW-1185">Reference proteome</keyword>
<gene>
    <name evidence="1" type="ORF">NLI96_g1508</name>
</gene>
<comment type="caution">
    <text evidence="1">The sequence shown here is derived from an EMBL/GenBank/DDBJ whole genome shotgun (WGS) entry which is preliminary data.</text>
</comment>
<evidence type="ECO:0008006" key="3">
    <source>
        <dbReference type="Google" id="ProtNLM"/>
    </source>
</evidence>